<evidence type="ECO:0000313" key="2">
    <source>
        <dbReference type="Proteomes" id="UP000275408"/>
    </source>
</evidence>
<name>A0A3M6UIL6_POCDA</name>
<comment type="caution">
    <text evidence="1">The sequence shown here is derived from an EMBL/GenBank/DDBJ whole genome shotgun (WGS) entry which is preliminary data.</text>
</comment>
<dbReference type="EMBL" id="RCHS01001428">
    <property type="protein sequence ID" value="RMX53476.1"/>
    <property type="molecule type" value="Genomic_DNA"/>
</dbReference>
<gene>
    <name evidence="1" type="ORF">pdam_00017075</name>
</gene>
<dbReference type="Proteomes" id="UP000275408">
    <property type="component" value="Unassembled WGS sequence"/>
</dbReference>
<evidence type="ECO:0000313" key="1">
    <source>
        <dbReference type="EMBL" id="RMX53476.1"/>
    </source>
</evidence>
<keyword evidence="2" id="KW-1185">Reference proteome</keyword>
<protein>
    <submittedName>
        <fullName evidence="1">Uncharacterized protein</fullName>
    </submittedName>
</protein>
<accession>A0A3M6UIL6</accession>
<dbReference type="AlphaFoldDB" id="A0A3M6UIL6"/>
<organism evidence="1 2">
    <name type="scientific">Pocillopora damicornis</name>
    <name type="common">Cauliflower coral</name>
    <name type="synonym">Millepora damicornis</name>
    <dbReference type="NCBI Taxonomy" id="46731"/>
    <lineage>
        <taxon>Eukaryota</taxon>
        <taxon>Metazoa</taxon>
        <taxon>Cnidaria</taxon>
        <taxon>Anthozoa</taxon>
        <taxon>Hexacorallia</taxon>
        <taxon>Scleractinia</taxon>
        <taxon>Astrocoeniina</taxon>
        <taxon>Pocilloporidae</taxon>
        <taxon>Pocillopora</taxon>
    </lineage>
</organism>
<sequence>MKLQENAFVTRPGEKKRCAEGSKVNRMELRQLRDKNCKERWEHQRPISCSGRLFARYDIRHTADSVRNWRCYYEDALIRDRSRYDTIKKSNCYHTDSELESFTSEGECKDMKLLLQYSNCIMTDAYRF</sequence>
<reference evidence="1 2" key="1">
    <citation type="journal article" date="2018" name="Sci. Rep.">
        <title>Comparative analysis of the Pocillopora damicornis genome highlights role of immune system in coral evolution.</title>
        <authorList>
            <person name="Cunning R."/>
            <person name="Bay R.A."/>
            <person name="Gillette P."/>
            <person name="Baker A.C."/>
            <person name="Traylor-Knowles N."/>
        </authorList>
    </citation>
    <scope>NUCLEOTIDE SEQUENCE [LARGE SCALE GENOMIC DNA]</scope>
    <source>
        <strain evidence="1">RSMAS</strain>
        <tissue evidence="1">Whole animal</tissue>
    </source>
</reference>
<proteinExistence type="predicted"/>